<reference evidence="1" key="1">
    <citation type="submission" date="2019-10" db="EMBL/GenBank/DDBJ databases">
        <authorList>
            <consortium name="DOE Joint Genome Institute"/>
            <person name="Kuo A."/>
            <person name="Miyauchi S."/>
            <person name="Kiss E."/>
            <person name="Drula E."/>
            <person name="Kohler A."/>
            <person name="Sanchez-Garcia M."/>
            <person name="Andreopoulos B."/>
            <person name="Barry K.W."/>
            <person name="Bonito G."/>
            <person name="Buee M."/>
            <person name="Carver A."/>
            <person name="Chen C."/>
            <person name="Cichocki N."/>
            <person name="Clum A."/>
            <person name="Culley D."/>
            <person name="Crous P.W."/>
            <person name="Fauchery L."/>
            <person name="Girlanda M."/>
            <person name="Hayes R."/>
            <person name="Keri Z."/>
            <person name="Labutti K."/>
            <person name="Lipzen A."/>
            <person name="Lombard V."/>
            <person name="Magnuson J."/>
            <person name="Maillard F."/>
            <person name="Morin E."/>
            <person name="Murat C."/>
            <person name="Nolan M."/>
            <person name="Ohm R."/>
            <person name="Pangilinan J."/>
            <person name="Pereira M."/>
            <person name="Perotto S."/>
            <person name="Peter M."/>
            <person name="Riley R."/>
            <person name="Sitrit Y."/>
            <person name="Stielow B."/>
            <person name="Szollosi G."/>
            <person name="Zifcakova L."/>
            <person name="Stursova M."/>
            <person name="Spatafora J.W."/>
            <person name="Tedersoo L."/>
            <person name="Vaario L.-M."/>
            <person name="Yamada A."/>
            <person name="Yan M."/>
            <person name="Wang P."/>
            <person name="Xu J."/>
            <person name="Bruns T."/>
            <person name="Baldrian P."/>
            <person name="Vilgalys R."/>
            <person name="Henrissat B."/>
            <person name="Grigoriev I.V."/>
            <person name="Hibbett D."/>
            <person name="Nagy L.G."/>
            <person name="Martin F.M."/>
        </authorList>
    </citation>
    <scope>NUCLEOTIDE SEQUENCE</scope>
    <source>
        <strain evidence="1">P2</strain>
    </source>
</reference>
<name>A0ACB6ZC19_THEGA</name>
<evidence type="ECO:0000313" key="1">
    <source>
        <dbReference type="EMBL" id="KAF9647112.1"/>
    </source>
</evidence>
<dbReference type="EMBL" id="MU118041">
    <property type="protein sequence ID" value="KAF9647112.1"/>
    <property type="molecule type" value="Genomic_DNA"/>
</dbReference>
<protein>
    <submittedName>
        <fullName evidence="1">Uncharacterized protein</fullName>
    </submittedName>
</protein>
<keyword evidence="2" id="KW-1185">Reference proteome</keyword>
<reference evidence="1" key="2">
    <citation type="journal article" date="2020" name="Nat. Commun.">
        <title>Large-scale genome sequencing of mycorrhizal fungi provides insights into the early evolution of symbiotic traits.</title>
        <authorList>
            <person name="Miyauchi S."/>
            <person name="Kiss E."/>
            <person name="Kuo A."/>
            <person name="Drula E."/>
            <person name="Kohler A."/>
            <person name="Sanchez-Garcia M."/>
            <person name="Morin E."/>
            <person name="Andreopoulos B."/>
            <person name="Barry K.W."/>
            <person name="Bonito G."/>
            <person name="Buee M."/>
            <person name="Carver A."/>
            <person name="Chen C."/>
            <person name="Cichocki N."/>
            <person name="Clum A."/>
            <person name="Culley D."/>
            <person name="Crous P.W."/>
            <person name="Fauchery L."/>
            <person name="Girlanda M."/>
            <person name="Hayes R.D."/>
            <person name="Keri Z."/>
            <person name="LaButti K."/>
            <person name="Lipzen A."/>
            <person name="Lombard V."/>
            <person name="Magnuson J."/>
            <person name="Maillard F."/>
            <person name="Murat C."/>
            <person name="Nolan M."/>
            <person name="Ohm R.A."/>
            <person name="Pangilinan J."/>
            <person name="Pereira M.F."/>
            <person name="Perotto S."/>
            <person name="Peter M."/>
            <person name="Pfister S."/>
            <person name="Riley R."/>
            <person name="Sitrit Y."/>
            <person name="Stielow J.B."/>
            <person name="Szollosi G."/>
            <person name="Zifcakova L."/>
            <person name="Stursova M."/>
            <person name="Spatafora J.W."/>
            <person name="Tedersoo L."/>
            <person name="Vaario L.M."/>
            <person name="Yamada A."/>
            <person name="Yan M."/>
            <person name="Wang P."/>
            <person name="Xu J."/>
            <person name="Bruns T."/>
            <person name="Baldrian P."/>
            <person name="Vilgalys R."/>
            <person name="Dunand C."/>
            <person name="Henrissat B."/>
            <person name="Grigoriev I.V."/>
            <person name="Hibbett D."/>
            <person name="Nagy L.G."/>
            <person name="Martin F.M."/>
        </authorList>
    </citation>
    <scope>NUCLEOTIDE SEQUENCE</scope>
    <source>
        <strain evidence="1">P2</strain>
    </source>
</reference>
<organism evidence="1 2">
    <name type="scientific">Thelephora ganbajun</name>
    <name type="common">Ganba fungus</name>
    <dbReference type="NCBI Taxonomy" id="370292"/>
    <lineage>
        <taxon>Eukaryota</taxon>
        <taxon>Fungi</taxon>
        <taxon>Dikarya</taxon>
        <taxon>Basidiomycota</taxon>
        <taxon>Agaricomycotina</taxon>
        <taxon>Agaricomycetes</taxon>
        <taxon>Thelephorales</taxon>
        <taxon>Thelephoraceae</taxon>
        <taxon>Thelephora</taxon>
    </lineage>
</organism>
<dbReference type="Proteomes" id="UP000886501">
    <property type="component" value="Unassembled WGS sequence"/>
</dbReference>
<evidence type="ECO:0000313" key="2">
    <source>
        <dbReference type="Proteomes" id="UP000886501"/>
    </source>
</evidence>
<gene>
    <name evidence="1" type="ORF">BDM02DRAFT_3117610</name>
</gene>
<sequence length="72" mass="7859">MRGEAVGETVILLMCPSEPVSPSDGVRDEPRQELAVFEFKQTKGEVEHGVRGDDNIVALPQILDQSRIHSGS</sequence>
<proteinExistence type="predicted"/>
<accession>A0ACB6ZC19</accession>
<comment type="caution">
    <text evidence="1">The sequence shown here is derived from an EMBL/GenBank/DDBJ whole genome shotgun (WGS) entry which is preliminary data.</text>
</comment>